<evidence type="ECO:0000256" key="10">
    <source>
        <dbReference type="SAM" id="Phobius"/>
    </source>
</evidence>
<evidence type="ECO:0000256" key="3">
    <source>
        <dbReference type="ARBA" id="ARBA00022448"/>
    </source>
</evidence>
<evidence type="ECO:0000256" key="6">
    <source>
        <dbReference type="ARBA" id="ARBA00022692"/>
    </source>
</evidence>
<dbReference type="KEGG" id="sku:Sulku_0889"/>
<comment type="subcellular location">
    <subcellularLocation>
        <location evidence="1">Cell inner membrane</location>
        <topology evidence="1">Single-pass membrane protein</topology>
    </subcellularLocation>
</comment>
<dbReference type="AlphaFoldDB" id="E4U2A5"/>
<dbReference type="GO" id="GO:0015031">
    <property type="term" value="P:protein transport"/>
    <property type="evidence" value="ECO:0007669"/>
    <property type="project" value="InterPro"/>
</dbReference>
<evidence type="ECO:0000256" key="1">
    <source>
        <dbReference type="ARBA" id="ARBA00004377"/>
    </source>
</evidence>
<dbReference type="NCBIfam" id="TIGR01843">
    <property type="entry name" value="type_I_hlyD"/>
    <property type="match status" value="1"/>
</dbReference>
<evidence type="ECO:0000256" key="8">
    <source>
        <dbReference type="ARBA" id="ARBA00023136"/>
    </source>
</evidence>
<feature type="domain" description="AprE-like long alpha-helical hairpin" evidence="11">
    <location>
        <begin position="109"/>
        <end position="283"/>
    </location>
</feature>
<evidence type="ECO:0000256" key="5">
    <source>
        <dbReference type="ARBA" id="ARBA00022519"/>
    </source>
</evidence>
<dbReference type="InterPro" id="IPR058982">
    <property type="entry name" value="Beta-barrel_AprE"/>
</dbReference>
<organism evidence="13 14">
    <name type="scientific">Sulfuricurvum kujiense (strain ATCC BAA-921 / DSM 16994 / JCM 11577 / YK-1)</name>
    <dbReference type="NCBI Taxonomy" id="709032"/>
    <lineage>
        <taxon>Bacteria</taxon>
        <taxon>Pseudomonadati</taxon>
        <taxon>Campylobacterota</taxon>
        <taxon>Epsilonproteobacteria</taxon>
        <taxon>Campylobacterales</taxon>
        <taxon>Sulfurimonadaceae</taxon>
        <taxon>Sulfuricurvum</taxon>
    </lineage>
</organism>
<reference evidence="13 14" key="1">
    <citation type="journal article" date="2012" name="Stand. Genomic Sci.">
        <title>Complete genome sequence of the sulfur compounds oxidizing chemolithoautotroph Sulfuricurvum kujiense type strain (YK-1(T)).</title>
        <authorList>
            <person name="Han C."/>
            <person name="Kotsyurbenko O."/>
            <person name="Chertkov O."/>
            <person name="Held B."/>
            <person name="Lapidus A."/>
            <person name="Nolan M."/>
            <person name="Lucas S."/>
            <person name="Hammon N."/>
            <person name="Deshpande S."/>
            <person name="Cheng J.F."/>
            <person name="Tapia R."/>
            <person name="Goodwin L.A."/>
            <person name="Pitluck S."/>
            <person name="Liolios K."/>
            <person name="Pagani I."/>
            <person name="Ivanova N."/>
            <person name="Mavromatis K."/>
            <person name="Mikhailova N."/>
            <person name="Pati A."/>
            <person name="Chen A."/>
            <person name="Palaniappan K."/>
            <person name="Land M."/>
            <person name="Hauser L."/>
            <person name="Chang Y.J."/>
            <person name="Jeffries C.D."/>
            <person name="Brambilla E.M."/>
            <person name="Rohde M."/>
            <person name="Spring S."/>
            <person name="Sikorski J."/>
            <person name="Goker M."/>
            <person name="Woyke T."/>
            <person name="Bristow J."/>
            <person name="Eisen J.A."/>
            <person name="Markowitz V."/>
            <person name="Hugenholtz P."/>
            <person name="Kyrpides N.C."/>
            <person name="Klenk H.P."/>
            <person name="Detter J.C."/>
        </authorList>
    </citation>
    <scope>NUCLEOTIDE SEQUENCE [LARGE SCALE GENOMIC DNA]</scope>
    <source>
        <strain evidence="14">ATCC BAA-921 / DSM 16994 / JCM 11577 / YK-1</strain>
    </source>
</reference>
<evidence type="ECO:0000256" key="9">
    <source>
        <dbReference type="SAM" id="Coils"/>
    </source>
</evidence>
<dbReference type="Pfam" id="PF26002">
    <property type="entry name" value="Beta-barrel_AprE"/>
    <property type="match status" value="1"/>
</dbReference>
<comment type="similarity">
    <text evidence="2">Belongs to the membrane fusion protein (MFP) (TC 8.A.1) family.</text>
</comment>
<keyword evidence="4" id="KW-1003">Cell membrane</keyword>
<evidence type="ECO:0000259" key="12">
    <source>
        <dbReference type="Pfam" id="PF26002"/>
    </source>
</evidence>
<name>E4U2A5_SULKY</name>
<dbReference type="STRING" id="709032.Sulku_0889"/>
<dbReference type="GO" id="GO:0005886">
    <property type="term" value="C:plasma membrane"/>
    <property type="evidence" value="ECO:0007669"/>
    <property type="project" value="UniProtKB-SubCell"/>
</dbReference>
<dbReference type="EMBL" id="CP002355">
    <property type="protein sequence ID" value="ADR33555.1"/>
    <property type="molecule type" value="Genomic_DNA"/>
</dbReference>
<protein>
    <submittedName>
        <fullName evidence="13">Type I secretion membrane fusion protein, HlyD family</fullName>
    </submittedName>
</protein>
<sequence length="448" mass="50474">MMKHSKHHVYDDSDLEYMSSLSTAANRNTAKSSRIFLWSVLTMVFGTLIWMSIAEVDEITKGDGKVIPSSHLQVIQNLEGGIVEEIRVNEGDHVKKGDLLIRLSDVKPKSEFEGNRIQYEGLKAKQYRLLAEASMGEFSVDKAERQKLDGFIQQEEEAFHTNRSLLISKLNILNEQINQRITELSDAKSKVKLLTQAYEVIAKEESLSQSMLQKGVESKSDNWKLQRERSTIEQQLEEAKNSVPRLEHAIAELKEKMIQEKIDYQNKAKQELSQNDAELGRIHASSVPLSDQVDRSKIISPVTGIMKQMFINTVGGVVRPGMDIAEIVPTEDSLLIETKIKPADIAFLHPGQKAIVKFSAYDFSIYGGMVGEVYQISSDTIVDQQKQESYYLVKVKINQKSAINSKLSQVTIMPGMTANVDIVTGKKTILQYLMKPIIKARQNALTEK</sequence>
<dbReference type="HOGENOM" id="CLU_023976_8_0_7"/>
<evidence type="ECO:0000256" key="4">
    <source>
        <dbReference type="ARBA" id="ARBA00022475"/>
    </source>
</evidence>
<keyword evidence="14" id="KW-1185">Reference proteome</keyword>
<keyword evidence="9" id="KW-0175">Coiled coil</keyword>
<dbReference type="Gene3D" id="2.40.50.100">
    <property type="match status" value="1"/>
</dbReference>
<dbReference type="InterPro" id="IPR058781">
    <property type="entry name" value="HH_AprE-like"/>
</dbReference>
<feature type="transmembrane region" description="Helical" evidence="10">
    <location>
        <begin position="35"/>
        <end position="53"/>
    </location>
</feature>
<dbReference type="PANTHER" id="PTHR30386">
    <property type="entry name" value="MEMBRANE FUSION SUBUNIT OF EMRAB-TOLC MULTIDRUG EFFLUX PUMP"/>
    <property type="match status" value="1"/>
</dbReference>
<dbReference type="InterPro" id="IPR050739">
    <property type="entry name" value="MFP"/>
</dbReference>
<gene>
    <name evidence="13" type="ordered locus">Sulku_0889</name>
</gene>
<keyword evidence="3" id="KW-0813">Transport</keyword>
<proteinExistence type="inferred from homology"/>
<keyword evidence="5" id="KW-0997">Cell inner membrane</keyword>
<accession>E4U2A5</accession>
<dbReference type="OrthoDB" id="9810980at2"/>
<evidence type="ECO:0000256" key="2">
    <source>
        <dbReference type="ARBA" id="ARBA00009477"/>
    </source>
</evidence>
<dbReference type="InterPro" id="IPR010129">
    <property type="entry name" value="T1SS_HlyD"/>
</dbReference>
<feature type="coiled-coil region" evidence="9">
    <location>
        <begin position="222"/>
        <end position="270"/>
    </location>
</feature>
<evidence type="ECO:0000256" key="7">
    <source>
        <dbReference type="ARBA" id="ARBA00022989"/>
    </source>
</evidence>
<dbReference type="PRINTS" id="PR01490">
    <property type="entry name" value="RTXTOXIND"/>
</dbReference>
<feature type="domain" description="AprE-like beta-barrel" evidence="12">
    <location>
        <begin position="334"/>
        <end position="425"/>
    </location>
</feature>
<keyword evidence="7 10" id="KW-1133">Transmembrane helix</keyword>
<dbReference type="Pfam" id="PF25994">
    <property type="entry name" value="HH_AprE"/>
    <property type="match status" value="1"/>
</dbReference>
<dbReference type="Gene3D" id="2.40.30.170">
    <property type="match status" value="1"/>
</dbReference>
<dbReference type="RefSeq" id="WP_013459752.1">
    <property type="nucleotide sequence ID" value="NC_014762.1"/>
</dbReference>
<evidence type="ECO:0000313" key="13">
    <source>
        <dbReference type="EMBL" id="ADR33555.1"/>
    </source>
</evidence>
<dbReference type="PANTHER" id="PTHR30386:SF26">
    <property type="entry name" value="TRANSPORT PROTEIN COMB"/>
    <property type="match status" value="1"/>
</dbReference>
<keyword evidence="6 10" id="KW-0812">Transmembrane</keyword>
<keyword evidence="8 10" id="KW-0472">Membrane</keyword>
<dbReference type="Proteomes" id="UP000008721">
    <property type="component" value="Chromosome"/>
</dbReference>
<evidence type="ECO:0000313" key="14">
    <source>
        <dbReference type="Proteomes" id="UP000008721"/>
    </source>
</evidence>
<dbReference type="eggNOG" id="COG0845">
    <property type="taxonomic scope" value="Bacteria"/>
</dbReference>
<evidence type="ECO:0000259" key="11">
    <source>
        <dbReference type="Pfam" id="PF25994"/>
    </source>
</evidence>